<evidence type="ECO:0000313" key="3">
    <source>
        <dbReference type="EMBL" id="USS43015.1"/>
    </source>
</evidence>
<dbReference type="AlphaFoldDB" id="A0AAP9Y0C2"/>
<evidence type="ECO:0008006" key="6">
    <source>
        <dbReference type="Google" id="ProtNLM"/>
    </source>
</evidence>
<dbReference type="RefSeq" id="WP_012732999.1">
    <property type="nucleotide sequence ID" value="NZ_CP033665.1"/>
</dbReference>
<evidence type="ECO:0000313" key="2">
    <source>
        <dbReference type="EMBL" id="QPQ90947.1"/>
    </source>
</evidence>
<dbReference type="EMBL" id="CP099583">
    <property type="protein sequence ID" value="USS43015.1"/>
    <property type="molecule type" value="Genomic_DNA"/>
</dbReference>
<reference evidence="3" key="2">
    <citation type="submission" date="2022-06" db="EMBL/GenBank/DDBJ databases">
        <title>Draft genome sequence of Burkholderia glumae strain GR20004 isolated from rice panicle showing bacterial panicle blight.</title>
        <authorList>
            <person name="Choi S.Y."/>
            <person name="Lee Y.H."/>
        </authorList>
    </citation>
    <scope>NUCLEOTIDE SEQUENCE</scope>
    <source>
        <strain evidence="3">GR20004</strain>
    </source>
</reference>
<dbReference type="Pfam" id="PF04185">
    <property type="entry name" value="Phosphoesterase"/>
    <property type="match status" value="1"/>
</dbReference>
<dbReference type="InterPro" id="IPR017850">
    <property type="entry name" value="Alkaline_phosphatase_core_sf"/>
</dbReference>
<dbReference type="CDD" id="cd00257">
    <property type="entry name" value="beta-trefoil_FSCN-like"/>
    <property type="match status" value="1"/>
</dbReference>
<dbReference type="GO" id="GO:0042578">
    <property type="term" value="F:phosphoric ester hydrolase activity"/>
    <property type="evidence" value="ECO:0007669"/>
    <property type="project" value="UniProtKB-ARBA"/>
</dbReference>
<proteinExistence type="predicted"/>
<sequence>MPDEIVAIAATCFTNVHLRMDGGGVTHAVDVGAGTVNCQYGVGPYEKFCLHRQSNGTVTIESMQFPGVFLRLDGNGVTQPAGSGAGIVNCQFGAGPWEQFYFHQQSDGTVTIESAAFPGVFLRLDGSGVTQPIDAGAGTVNCQFGAGPYEHYRLLPQGQRVMGDIEHIVVLMLENRSFDGMLGWLYEHDAPAVNIPPATADDTFRGLQGVDLSTFTNRADYGLSSPPSRGAAGFTVPSITPGEEFKNVNMQFFGTETPTAGAKATMTGVLQDFVNTMQHHHYGQSDIEANAGMVMQSYTPGQLPVMNQLARHYAVCDDWFASVPSQTNPNRAFLMTGSSHGLVNNGQLEIDPQAKELEKVLGMGIGDDRFPEDTIFNALASANTDWAVFWQSSYLPHKISALLNNLPRLALLTRLMNPVLSTALQVLLAALKPYTQYINSMASGELTSNYTWRLFPAIHKISGADRHFKSVDQFHALARSGNLPKFSYIEPSWTIAETSTDGGLKNLLTQMGNDYHPPGNMIVAENFVKDVYSSLIANQAAWNKTLLVITFDEFVGSFDHVAPPAAVPPWGAAKPDFTTNGFGFDRFGARVPTLLVSPLVQKGTVFRSPTSTPYDHTSILATTLKWLGQADQAASFGERTRHAPTFDNVVTLKQPRTDAADIGFLKVARKIGDPVQYGDPILLKNQHGNYVTLSQSATKVSSGLPDGDLMHFAIDLNLAAHFPTLGSGNKAVLTLRTPQADPPAQIDDGSSLFIVTLEAEVGGANFLGAWSDSHDCYYYNMYVQGSYMANETWIVKQADRHGQGLKYGDRVYFENAHFGGQRLSQDSRPFQGTWISTTSGHGDYWTIEPAVS</sequence>
<evidence type="ECO:0000256" key="1">
    <source>
        <dbReference type="ARBA" id="ARBA00022801"/>
    </source>
</evidence>
<reference evidence="2 4" key="1">
    <citation type="submission" date="2020-12" db="EMBL/GenBank/DDBJ databases">
        <title>FDA dAtabase for Regulatory Grade micrObial Sequences (FDA-ARGOS): Supporting development and validation of Infectious Disease Dx tests.</title>
        <authorList>
            <person name="Minogue T."/>
            <person name="Wolcott M."/>
            <person name="Wasieloski L."/>
            <person name="Aguilar W."/>
            <person name="Moore D."/>
            <person name="Jaissle J."/>
            <person name="Tallon L."/>
            <person name="Sadzewicz L."/>
            <person name="Zhao X."/>
            <person name="Boylan J."/>
            <person name="Ott S."/>
            <person name="Bowen H."/>
            <person name="Vavikolanu K."/>
            <person name="Mehta A."/>
            <person name="Aluvathingal J."/>
            <person name="Nadendla S."/>
            <person name="Yan Y."/>
            <person name="Sichtig H."/>
        </authorList>
    </citation>
    <scope>NUCLEOTIDE SEQUENCE [LARGE SCALE GENOMIC DNA]</scope>
    <source>
        <strain evidence="2 4">FDAARGOS_949</strain>
    </source>
</reference>
<dbReference type="PANTHER" id="PTHR31956:SF1">
    <property type="entry name" value="NON-SPECIFIC PHOSPHOLIPASE C1"/>
    <property type="match status" value="1"/>
</dbReference>
<name>A0AAP9Y0C2_BURGL</name>
<dbReference type="Proteomes" id="UP001056386">
    <property type="component" value="Chromosome 2"/>
</dbReference>
<dbReference type="Gene3D" id="3.40.720.10">
    <property type="entry name" value="Alkaline Phosphatase, subunit A"/>
    <property type="match status" value="2"/>
</dbReference>
<evidence type="ECO:0000313" key="4">
    <source>
        <dbReference type="Proteomes" id="UP000594892"/>
    </source>
</evidence>
<organism evidence="2 4">
    <name type="scientific">Burkholderia glumae</name>
    <name type="common">Pseudomonas glumae</name>
    <dbReference type="NCBI Taxonomy" id="337"/>
    <lineage>
        <taxon>Bacteria</taxon>
        <taxon>Pseudomonadati</taxon>
        <taxon>Pseudomonadota</taxon>
        <taxon>Betaproteobacteria</taxon>
        <taxon>Burkholderiales</taxon>
        <taxon>Burkholderiaceae</taxon>
        <taxon>Burkholderia</taxon>
    </lineage>
</organism>
<evidence type="ECO:0000313" key="5">
    <source>
        <dbReference type="Proteomes" id="UP001056386"/>
    </source>
</evidence>
<protein>
    <recommendedName>
        <fullName evidence="6">Phospholipase C</fullName>
    </recommendedName>
</protein>
<accession>A0AAP9Y0C2</accession>
<dbReference type="Proteomes" id="UP000594892">
    <property type="component" value="Chromosome 1"/>
</dbReference>
<dbReference type="InterPro" id="IPR007312">
    <property type="entry name" value="Phosphoesterase"/>
</dbReference>
<dbReference type="EMBL" id="CP065600">
    <property type="protein sequence ID" value="QPQ90947.1"/>
    <property type="molecule type" value="Genomic_DNA"/>
</dbReference>
<dbReference type="Gene3D" id="2.80.10.50">
    <property type="match status" value="2"/>
</dbReference>
<keyword evidence="5" id="KW-1185">Reference proteome</keyword>
<dbReference type="GO" id="GO:0009395">
    <property type="term" value="P:phospholipid catabolic process"/>
    <property type="evidence" value="ECO:0007669"/>
    <property type="project" value="TreeGrafter"/>
</dbReference>
<dbReference type="PANTHER" id="PTHR31956">
    <property type="entry name" value="NON-SPECIFIC PHOSPHOLIPASE C4-RELATED"/>
    <property type="match status" value="1"/>
</dbReference>
<keyword evidence="1" id="KW-0378">Hydrolase</keyword>
<dbReference type="SUPFAM" id="SSF53649">
    <property type="entry name" value="Alkaline phosphatase-like"/>
    <property type="match status" value="1"/>
</dbReference>
<gene>
    <name evidence="2" type="ORF">I6H06_04255</name>
    <name evidence="3" type="ORF">NFI99_00525</name>
</gene>